<evidence type="ECO:0000313" key="3">
    <source>
        <dbReference type="Proteomes" id="UP000825078"/>
    </source>
</evidence>
<feature type="signal peptide" evidence="1">
    <location>
        <begin position="1"/>
        <end position="21"/>
    </location>
</feature>
<keyword evidence="1" id="KW-0732">Signal</keyword>
<sequence>MVTIILSILVSAASSALTALADISATVSPESIGKLDLDMD</sequence>
<gene>
    <name evidence="2" type="ORF">TUM17379_00890</name>
</gene>
<protein>
    <submittedName>
        <fullName evidence="2">Uncharacterized protein</fullName>
    </submittedName>
</protein>
<evidence type="ECO:0000313" key="2">
    <source>
        <dbReference type="EMBL" id="BCV43071.1"/>
    </source>
</evidence>
<organism evidence="2 3">
    <name type="scientific">Shewanella algae</name>
    <dbReference type="NCBI Taxonomy" id="38313"/>
    <lineage>
        <taxon>Bacteria</taxon>
        <taxon>Pseudomonadati</taxon>
        <taxon>Pseudomonadota</taxon>
        <taxon>Gammaproteobacteria</taxon>
        <taxon>Alteromonadales</taxon>
        <taxon>Shewanellaceae</taxon>
        <taxon>Shewanella</taxon>
    </lineage>
</organism>
<feature type="chain" id="PRO_5042174456" evidence="1">
    <location>
        <begin position="22"/>
        <end position="40"/>
    </location>
</feature>
<dbReference type="Proteomes" id="UP000825078">
    <property type="component" value="Chromosome"/>
</dbReference>
<proteinExistence type="predicted"/>
<evidence type="ECO:0000256" key="1">
    <source>
        <dbReference type="SAM" id="SignalP"/>
    </source>
</evidence>
<dbReference type="EMBL" id="AP024613">
    <property type="protein sequence ID" value="BCV43071.1"/>
    <property type="molecule type" value="Genomic_DNA"/>
</dbReference>
<dbReference type="AlphaFoldDB" id="A0AAD1K5G4"/>
<name>A0AAD1K5G4_9GAMM</name>
<accession>A0AAD1K5G4</accession>
<reference evidence="2" key="1">
    <citation type="submission" date="2021-05" db="EMBL/GenBank/DDBJ databases">
        <title>Molecular characterization for Shewanella algae harboring chromosomal blaOXA-55-like strains isolated from clinical and environment sample.</title>
        <authorList>
            <person name="Ohama Y."/>
            <person name="Aoki K."/>
            <person name="Harada S."/>
            <person name="Moriya K."/>
            <person name="Ishii Y."/>
            <person name="Tateda K."/>
        </authorList>
    </citation>
    <scope>NUCLEOTIDE SEQUENCE</scope>
    <source>
        <strain evidence="2">TUM17379</strain>
    </source>
</reference>